<dbReference type="AlphaFoldDB" id="A0A1I0NEG9"/>
<dbReference type="CDD" id="cd06170">
    <property type="entry name" value="LuxR_C_like"/>
    <property type="match status" value="1"/>
</dbReference>
<evidence type="ECO:0000259" key="4">
    <source>
        <dbReference type="PROSITE" id="PS50043"/>
    </source>
</evidence>
<dbReference type="SMART" id="SM00421">
    <property type="entry name" value="HTH_LUXR"/>
    <property type="match status" value="1"/>
</dbReference>
<dbReference type="STRING" id="1173584.SAMN05444851_0756"/>
<evidence type="ECO:0000256" key="1">
    <source>
        <dbReference type="ARBA" id="ARBA00023015"/>
    </source>
</evidence>
<proteinExistence type="predicted"/>
<dbReference type="OrthoDB" id="9807052at2"/>
<dbReference type="SUPFAM" id="SSF46894">
    <property type="entry name" value="C-terminal effector domain of the bipartite response regulators"/>
    <property type="match status" value="1"/>
</dbReference>
<dbReference type="EMBL" id="FOJB01000001">
    <property type="protein sequence ID" value="SEV99539.1"/>
    <property type="molecule type" value="Genomic_DNA"/>
</dbReference>
<keyword evidence="2" id="KW-0238">DNA-binding</keyword>
<dbReference type="PANTHER" id="PTHR44688:SF16">
    <property type="entry name" value="DNA-BINDING TRANSCRIPTIONAL ACTIVATOR DEVR_DOSR"/>
    <property type="match status" value="1"/>
</dbReference>
<organism evidence="5 6">
    <name type="scientific">Aliiroseovarius sediminilitoris</name>
    <dbReference type="NCBI Taxonomy" id="1173584"/>
    <lineage>
        <taxon>Bacteria</taxon>
        <taxon>Pseudomonadati</taxon>
        <taxon>Pseudomonadota</taxon>
        <taxon>Alphaproteobacteria</taxon>
        <taxon>Rhodobacterales</taxon>
        <taxon>Paracoccaceae</taxon>
        <taxon>Aliiroseovarius</taxon>
    </lineage>
</organism>
<dbReference type="GO" id="GO:0006355">
    <property type="term" value="P:regulation of DNA-templated transcription"/>
    <property type="evidence" value="ECO:0007669"/>
    <property type="project" value="InterPro"/>
</dbReference>
<dbReference type="Gene3D" id="1.10.10.10">
    <property type="entry name" value="Winged helix-like DNA-binding domain superfamily/Winged helix DNA-binding domain"/>
    <property type="match status" value="1"/>
</dbReference>
<dbReference type="InterPro" id="IPR011990">
    <property type="entry name" value="TPR-like_helical_dom_sf"/>
</dbReference>
<accession>A0A1I0NEG9</accession>
<dbReference type="Proteomes" id="UP000199650">
    <property type="component" value="Unassembled WGS sequence"/>
</dbReference>
<keyword evidence="1" id="KW-0805">Transcription regulation</keyword>
<keyword evidence="6" id="KW-1185">Reference proteome</keyword>
<dbReference type="PROSITE" id="PS50043">
    <property type="entry name" value="HTH_LUXR_2"/>
    <property type="match status" value="1"/>
</dbReference>
<dbReference type="Pfam" id="PF00196">
    <property type="entry name" value="GerE"/>
    <property type="match status" value="1"/>
</dbReference>
<reference evidence="5 6" key="1">
    <citation type="submission" date="2016-10" db="EMBL/GenBank/DDBJ databases">
        <authorList>
            <person name="de Groot N.N."/>
        </authorList>
    </citation>
    <scope>NUCLEOTIDE SEQUENCE [LARGE SCALE GENOMIC DNA]</scope>
    <source>
        <strain evidence="5 6">DSM 29439</strain>
    </source>
</reference>
<dbReference type="RefSeq" id="WP_091428390.1">
    <property type="nucleotide sequence ID" value="NZ_FOJB01000001.1"/>
</dbReference>
<protein>
    <submittedName>
        <fullName evidence="5">Transcriptional regulator, LuxR family</fullName>
    </submittedName>
</protein>
<sequence length="539" mass="57756">MPKSDACQDARNAYAARQWRASYGLFSAAHHEVPLVSDDLRRFAAAAYLIGEEREALELWTRLHQECAIHGKTDAAARWAFWIGLFHLLAGRASQAGGWCARARRLLPSGGSEGPAAGYGKIIDGLMGLDGAPPIQRFDAAIDIAARFDDQDLLAIGLLSRGQALIRSDSVTEGVDLLDEAMVTVTAGRVAPVLAGVVYCAVILTCQSVFDLERAVQWTRELDAWCATQPDLVPYRGQCLVHRSELLMMEGDWAAAEREADKALDHLGASSEMVVGRALYQRGEIFRLRGAFGPAAEMYREADLRGFPPQPGAALLLLVQGRNCEAAEALQTALEASGGTERRLLLLGPLVETLVSAGKLAPARPHAEDLTEQAAHLGAPLLEATALDATGRLLLAERKPQAARSILREALMIWQRLACPYRAALTRRMLGEAHLALAETAAARADIAAAHEVFVRLGAEPDAALAAALLVNGRDTGGLTAREVEVLARVAAGETNRQIATALAISEHTVARHLSNIFDKTGTGNRTEASIYAQKGGLV</sequence>
<name>A0A1I0NEG9_9RHOB</name>
<evidence type="ECO:0000256" key="2">
    <source>
        <dbReference type="ARBA" id="ARBA00023125"/>
    </source>
</evidence>
<dbReference type="GO" id="GO:0003677">
    <property type="term" value="F:DNA binding"/>
    <property type="evidence" value="ECO:0007669"/>
    <property type="project" value="UniProtKB-KW"/>
</dbReference>
<evidence type="ECO:0000313" key="6">
    <source>
        <dbReference type="Proteomes" id="UP000199650"/>
    </source>
</evidence>
<dbReference type="Gene3D" id="1.25.40.10">
    <property type="entry name" value="Tetratricopeptide repeat domain"/>
    <property type="match status" value="2"/>
</dbReference>
<dbReference type="PANTHER" id="PTHR44688">
    <property type="entry name" value="DNA-BINDING TRANSCRIPTIONAL ACTIVATOR DEVR_DOSR"/>
    <property type="match status" value="1"/>
</dbReference>
<dbReference type="SUPFAM" id="SSF48452">
    <property type="entry name" value="TPR-like"/>
    <property type="match status" value="2"/>
</dbReference>
<dbReference type="InterPro" id="IPR016032">
    <property type="entry name" value="Sig_transdc_resp-reg_C-effctor"/>
</dbReference>
<feature type="domain" description="HTH luxR-type" evidence="4">
    <location>
        <begin position="472"/>
        <end position="537"/>
    </location>
</feature>
<gene>
    <name evidence="5" type="ORF">SAMN05444851_0756</name>
</gene>
<dbReference type="PROSITE" id="PS00622">
    <property type="entry name" value="HTH_LUXR_1"/>
    <property type="match status" value="1"/>
</dbReference>
<dbReference type="PRINTS" id="PR00038">
    <property type="entry name" value="HTHLUXR"/>
</dbReference>
<dbReference type="InterPro" id="IPR000792">
    <property type="entry name" value="Tscrpt_reg_LuxR_C"/>
</dbReference>
<evidence type="ECO:0000313" key="5">
    <source>
        <dbReference type="EMBL" id="SEV99539.1"/>
    </source>
</evidence>
<dbReference type="InterPro" id="IPR036388">
    <property type="entry name" value="WH-like_DNA-bd_sf"/>
</dbReference>
<evidence type="ECO:0000256" key="3">
    <source>
        <dbReference type="ARBA" id="ARBA00023163"/>
    </source>
</evidence>
<keyword evidence="3" id="KW-0804">Transcription</keyword>